<dbReference type="Proteomes" id="UP000186795">
    <property type="component" value="Unassembled WGS sequence"/>
</dbReference>
<evidence type="ECO:0000259" key="2">
    <source>
        <dbReference type="SMART" id="SM00646"/>
    </source>
</evidence>
<dbReference type="GO" id="GO:0008745">
    <property type="term" value="F:N-acetylmuramoyl-L-alanine amidase activity"/>
    <property type="evidence" value="ECO:0007669"/>
    <property type="project" value="InterPro"/>
</dbReference>
<dbReference type="RefSeq" id="WP_009711066.1">
    <property type="nucleotide sequence ID" value="NZ_CP048103.1"/>
</dbReference>
<dbReference type="Gene3D" id="3.40.630.40">
    <property type="entry name" value="Zn-dependent exopeptidases"/>
    <property type="match status" value="1"/>
</dbReference>
<evidence type="ECO:0000313" key="4">
    <source>
        <dbReference type="Proteomes" id="UP000186795"/>
    </source>
</evidence>
<evidence type="ECO:0000313" key="3">
    <source>
        <dbReference type="EMBL" id="SIT04428.1"/>
    </source>
</evidence>
<name>A0A1N7P1J4_9BACL</name>
<keyword evidence="1" id="KW-0378">Hydrolase</keyword>
<dbReference type="PANTHER" id="PTHR30404">
    <property type="entry name" value="N-ACETYLMURAMOYL-L-ALANINE AMIDASE"/>
    <property type="match status" value="1"/>
</dbReference>
<dbReference type="GO" id="GO:0030288">
    <property type="term" value="C:outer membrane-bounded periplasmic space"/>
    <property type="evidence" value="ECO:0007669"/>
    <property type="project" value="TreeGrafter"/>
</dbReference>
<keyword evidence="4" id="KW-1185">Reference proteome</keyword>
<reference evidence="4" key="1">
    <citation type="submission" date="2017-01" db="EMBL/GenBank/DDBJ databases">
        <authorList>
            <person name="Varghese N."/>
            <person name="Submissions S."/>
        </authorList>
    </citation>
    <scope>NUCLEOTIDE SEQUENCE [LARGE SCALE GENOMIC DNA]</scope>
    <source>
        <strain evidence="4">DSM 45196</strain>
    </source>
</reference>
<evidence type="ECO:0000256" key="1">
    <source>
        <dbReference type="ARBA" id="ARBA00022801"/>
    </source>
</evidence>
<protein>
    <submittedName>
        <fullName evidence="3">N-acetylmuramoyl-L-alanine amidase</fullName>
    </submittedName>
</protein>
<feature type="domain" description="MurNAc-LAA" evidence="2">
    <location>
        <begin position="63"/>
        <end position="176"/>
    </location>
</feature>
<dbReference type="GO" id="GO:0009253">
    <property type="term" value="P:peptidoglycan catabolic process"/>
    <property type="evidence" value="ECO:0007669"/>
    <property type="project" value="InterPro"/>
</dbReference>
<dbReference type="AlphaFoldDB" id="A0A1N7P1J4"/>
<accession>A0A1N7P1J4</accession>
<dbReference type="CDD" id="cd02696">
    <property type="entry name" value="MurNAc-LAA"/>
    <property type="match status" value="1"/>
</dbReference>
<organism evidence="3 4">
    <name type="scientific">Kroppenstedtia eburnea</name>
    <dbReference type="NCBI Taxonomy" id="714067"/>
    <lineage>
        <taxon>Bacteria</taxon>
        <taxon>Bacillati</taxon>
        <taxon>Bacillota</taxon>
        <taxon>Bacilli</taxon>
        <taxon>Bacillales</taxon>
        <taxon>Thermoactinomycetaceae</taxon>
        <taxon>Kroppenstedtia</taxon>
    </lineage>
</organism>
<dbReference type="SUPFAM" id="SSF53187">
    <property type="entry name" value="Zn-dependent exopeptidases"/>
    <property type="match status" value="1"/>
</dbReference>
<dbReference type="Pfam" id="PF01520">
    <property type="entry name" value="Amidase_3"/>
    <property type="match status" value="1"/>
</dbReference>
<sequence length="193" mass="20922">MAIIVLDPGHGGTDPGAVNGSCQEKKYTLDIALKVRSYLQNNYQATVLMTRTTDTTVSLASRTAYANNNGADYFVSIHINAGGGTGFESFIYDGSVSSNTIAWRQTLHDTIISRIGSKWSVTDRGKKRANFHVLRETSMPAVLTENLFIDTTQDLNKLNNASFITDLANATGEGIAKALVLPRKSTVETLPSF</sequence>
<dbReference type="InterPro" id="IPR050695">
    <property type="entry name" value="N-acetylmuramoyl_amidase_3"/>
</dbReference>
<dbReference type="EMBL" id="FTOD01000011">
    <property type="protein sequence ID" value="SIT04428.1"/>
    <property type="molecule type" value="Genomic_DNA"/>
</dbReference>
<dbReference type="OrthoDB" id="9816557at2"/>
<dbReference type="InterPro" id="IPR002508">
    <property type="entry name" value="MurNAc-LAA_cat"/>
</dbReference>
<gene>
    <name evidence="3" type="ORF">SAMN05421790_11112</name>
</gene>
<proteinExistence type="predicted"/>
<dbReference type="SMART" id="SM00646">
    <property type="entry name" value="Ami_3"/>
    <property type="match status" value="1"/>
</dbReference>
<dbReference type="PANTHER" id="PTHR30404:SF0">
    <property type="entry name" value="N-ACETYLMURAMOYL-L-ALANINE AMIDASE AMIC"/>
    <property type="match status" value="1"/>
</dbReference>